<dbReference type="Gene3D" id="3.30.420.110">
    <property type="entry name" value="MutS, connector domain"/>
    <property type="match status" value="1"/>
</dbReference>
<dbReference type="GO" id="GO:0030983">
    <property type="term" value="F:mismatched DNA binding"/>
    <property type="evidence" value="ECO:0007669"/>
    <property type="project" value="InterPro"/>
</dbReference>
<dbReference type="GO" id="GO:0006298">
    <property type="term" value="P:mismatch repair"/>
    <property type="evidence" value="ECO:0007669"/>
    <property type="project" value="InterPro"/>
</dbReference>
<dbReference type="InterPro" id="IPR036187">
    <property type="entry name" value="DNA_mismatch_repair_MutS_sf"/>
</dbReference>
<evidence type="ECO:0000256" key="2">
    <source>
        <dbReference type="SAM" id="MobiDB-lite"/>
    </source>
</evidence>
<feature type="domain" description="DNA mismatch repair protein MutS core" evidence="4">
    <location>
        <begin position="217"/>
        <end position="284"/>
    </location>
</feature>
<dbReference type="Gene3D" id="1.10.1420.10">
    <property type="match status" value="1"/>
</dbReference>
<organism evidence="5 6">
    <name type="scientific">Epicoccum nigrum</name>
    <name type="common">Soil fungus</name>
    <name type="synonym">Epicoccum purpurascens</name>
    <dbReference type="NCBI Taxonomy" id="105696"/>
    <lineage>
        <taxon>Eukaryota</taxon>
        <taxon>Fungi</taxon>
        <taxon>Dikarya</taxon>
        <taxon>Ascomycota</taxon>
        <taxon>Pezizomycotina</taxon>
        <taxon>Dothideomycetes</taxon>
        <taxon>Pleosporomycetidae</taxon>
        <taxon>Pleosporales</taxon>
        <taxon>Pleosporineae</taxon>
        <taxon>Didymellaceae</taxon>
        <taxon>Epicoccum</taxon>
    </lineage>
</organism>
<dbReference type="Proteomes" id="UP000193240">
    <property type="component" value="Unassembled WGS sequence"/>
</dbReference>
<dbReference type="PANTHER" id="PTHR11361">
    <property type="entry name" value="DNA MISMATCH REPAIR PROTEIN MUTS FAMILY MEMBER"/>
    <property type="match status" value="1"/>
</dbReference>
<name>A0A1Y2MD19_EPING</name>
<gene>
    <name evidence="5" type="ORF">B5807_01543</name>
</gene>
<comment type="similarity">
    <text evidence="1">Belongs to the DNA mismatch repair MutS family.</text>
</comment>
<dbReference type="GO" id="GO:0005634">
    <property type="term" value="C:nucleus"/>
    <property type="evidence" value="ECO:0007669"/>
    <property type="project" value="TreeGrafter"/>
</dbReference>
<feature type="region of interest" description="Disordered" evidence="2">
    <location>
        <begin position="1"/>
        <end position="49"/>
    </location>
</feature>
<evidence type="ECO:0000313" key="5">
    <source>
        <dbReference type="EMBL" id="OSS54025.1"/>
    </source>
</evidence>
<dbReference type="SUPFAM" id="SSF48334">
    <property type="entry name" value="DNA repair protein MutS, domain III"/>
    <property type="match status" value="1"/>
</dbReference>
<dbReference type="Pfam" id="PF05188">
    <property type="entry name" value="MutS_II"/>
    <property type="match status" value="1"/>
</dbReference>
<dbReference type="GO" id="GO:0005524">
    <property type="term" value="F:ATP binding"/>
    <property type="evidence" value="ECO:0007669"/>
    <property type="project" value="InterPro"/>
</dbReference>
<sequence length="299" mass="33167">MVRSPKPSTSYTSASTSYGYEDYTTTSRPRTRPGTGRPSTARPKTGASTIARAESQHVVCAVAESRGISPTVGLAFVNLDTGEAVLCQINDSQTYVRTIHKVKVYGPSEILIVATASSPKSKLFSIIEENLEDIDSKITLLDRRYWDDSTGYEYIQTLAFKEDVEAIKISVQGNYYAICCIAAALKYIELGFGVQFSYHSLRMRYEPSEGSMMIDVSTIYSLELVQNLQDAKSKDCLFGLLNETLTAMGARLLRNNILQPLTDREVLNTRYLAVEELATKEEMFFTTRAGLLSVTASYV</sequence>
<dbReference type="InterPro" id="IPR007860">
    <property type="entry name" value="DNA_mmatch_repair_MutS_con_dom"/>
</dbReference>
<evidence type="ECO:0008006" key="7">
    <source>
        <dbReference type="Google" id="ProtNLM"/>
    </source>
</evidence>
<dbReference type="InParanoid" id="A0A1Y2MD19"/>
<evidence type="ECO:0000256" key="1">
    <source>
        <dbReference type="ARBA" id="ARBA00006271"/>
    </source>
</evidence>
<dbReference type="GO" id="GO:0140664">
    <property type="term" value="F:ATP-dependent DNA damage sensor activity"/>
    <property type="evidence" value="ECO:0007669"/>
    <property type="project" value="InterPro"/>
</dbReference>
<dbReference type="AlphaFoldDB" id="A0A1Y2MD19"/>
<dbReference type="PANTHER" id="PTHR11361:SF21">
    <property type="entry name" value="MUTS PROTEIN HOMOLOG 4"/>
    <property type="match status" value="1"/>
</dbReference>
<reference evidence="5 6" key="1">
    <citation type="journal article" date="2017" name="Genome Announc.">
        <title>Genome sequence of the saprophytic ascomycete Epicoccum nigrum ICMP 19927 strain isolated from New Zealand.</title>
        <authorList>
            <person name="Fokin M."/>
            <person name="Fleetwood D."/>
            <person name="Weir B.S."/>
            <person name="Villas-Boas S.G."/>
        </authorList>
    </citation>
    <scope>NUCLEOTIDE SEQUENCE [LARGE SCALE GENOMIC DNA]</scope>
    <source>
        <strain evidence="5 6">ICMP 19927</strain>
    </source>
</reference>
<proteinExistence type="inferred from homology"/>
<dbReference type="GO" id="GO:0007131">
    <property type="term" value="P:reciprocal meiotic recombination"/>
    <property type="evidence" value="ECO:0007669"/>
    <property type="project" value="TreeGrafter"/>
</dbReference>
<protein>
    <recommendedName>
        <fullName evidence="7">DNA mismatch repair protein MutS core domain-containing protein</fullName>
    </recommendedName>
</protein>
<evidence type="ECO:0000313" key="6">
    <source>
        <dbReference type="Proteomes" id="UP000193240"/>
    </source>
</evidence>
<evidence type="ECO:0000259" key="4">
    <source>
        <dbReference type="Pfam" id="PF05192"/>
    </source>
</evidence>
<dbReference type="STRING" id="105696.A0A1Y2MD19"/>
<dbReference type="InterPro" id="IPR045076">
    <property type="entry name" value="MutS"/>
</dbReference>
<dbReference type="Pfam" id="PF05192">
    <property type="entry name" value="MutS_III"/>
    <property type="match status" value="1"/>
</dbReference>
<keyword evidence="6" id="KW-1185">Reference proteome</keyword>
<dbReference type="EMBL" id="KZ107838">
    <property type="protein sequence ID" value="OSS54025.1"/>
    <property type="molecule type" value="Genomic_DNA"/>
</dbReference>
<dbReference type="SUPFAM" id="SSF53150">
    <property type="entry name" value="DNA repair protein MutS, domain II"/>
    <property type="match status" value="1"/>
</dbReference>
<feature type="compositionally biased region" description="Low complexity" evidence="2">
    <location>
        <begin position="8"/>
        <end position="43"/>
    </location>
</feature>
<dbReference type="InterPro" id="IPR036678">
    <property type="entry name" value="MutS_con_dom_sf"/>
</dbReference>
<evidence type="ECO:0000259" key="3">
    <source>
        <dbReference type="Pfam" id="PF05188"/>
    </source>
</evidence>
<accession>A0A1Y2MD19</accession>
<dbReference type="InterPro" id="IPR007696">
    <property type="entry name" value="DNA_mismatch_repair_MutS_core"/>
</dbReference>
<dbReference type="OMA" id="ENTMIIG"/>
<feature type="domain" description="DNA mismatch repair protein MutS connector" evidence="3">
    <location>
        <begin position="59"/>
        <end position="189"/>
    </location>
</feature>